<feature type="domain" description="DUF4384" evidence="1">
    <location>
        <begin position="61"/>
        <end position="139"/>
    </location>
</feature>
<dbReference type="InterPro" id="IPR025493">
    <property type="entry name" value="DUF4384"/>
</dbReference>
<dbReference type="AlphaFoldDB" id="A0A3B1A1M4"/>
<reference evidence="2" key="1">
    <citation type="submission" date="2018-06" db="EMBL/GenBank/DDBJ databases">
        <authorList>
            <person name="Zhirakovskaya E."/>
        </authorList>
    </citation>
    <scope>NUCLEOTIDE SEQUENCE</scope>
</reference>
<organism evidence="2">
    <name type="scientific">hydrothermal vent metagenome</name>
    <dbReference type="NCBI Taxonomy" id="652676"/>
    <lineage>
        <taxon>unclassified sequences</taxon>
        <taxon>metagenomes</taxon>
        <taxon>ecological metagenomes</taxon>
    </lineage>
</organism>
<gene>
    <name evidence="2" type="ORF">MNBD_GAMMA22-2326</name>
</gene>
<evidence type="ECO:0000259" key="1">
    <source>
        <dbReference type="Pfam" id="PF14326"/>
    </source>
</evidence>
<evidence type="ECO:0000313" key="2">
    <source>
        <dbReference type="EMBL" id="VAW92059.1"/>
    </source>
</evidence>
<dbReference type="EMBL" id="UOFS01000011">
    <property type="protein sequence ID" value="VAW92059.1"/>
    <property type="molecule type" value="Genomic_DNA"/>
</dbReference>
<proteinExistence type="predicted"/>
<name>A0A3B1A1M4_9ZZZZ</name>
<dbReference type="Pfam" id="PF14326">
    <property type="entry name" value="DUF4384"/>
    <property type="match status" value="1"/>
</dbReference>
<protein>
    <recommendedName>
        <fullName evidence="1">DUF4384 domain-containing protein</fullName>
    </recommendedName>
</protein>
<sequence>MQINWLFKQCSIVTPSITTLLILVFNLNIACAEQSIVTKARLQTKKINIEITSHLGDTQSFVKGDVIKFLISLDIDAYITVIYQTVNQQFMQLLPNNKQKQTRYKSGLFIAVPSDDAAYRFTIAAPYGKEKVWVFASDKAIKPLPGKVLANGIRQVAIDIKTIKNIVLKNSKNYFGVASFTLSTSAR</sequence>
<accession>A0A3B1A1M4</accession>